<protein>
    <submittedName>
        <fullName evidence="1">Uncharacterized protein</fullName>
    </submittedName>
</protein>
<evidence type="ECO:0000313" key="2">
    <source>
        <dbReference type="Proteomes" id="UP001056708"/>
    </source>
</evidence>
<keyword evidence="2" id="KW-1185">Reference proteome</keyword>
<name>A0ABY5AQ87_9CYAN</name>
<reference evidence="1" key="1">
    <citation type="submission" date="2022-06" db="EMBL/GenBank/DDBJ databases">
        <title>Genome sequence of Phormidium yuhuli AB48 isolated from an industrial photobioreactor environment.</title>
        <authorList>
            <person name="Qiu Y."/>
            <person name="Noonan A.J.C."/>
            <person name="Dofher K."/>
            <person name="Koch M."/>
            <person name="Kieft B."/>
            <person name="Lin X."/>
            <person name="Ziels R.M."/>
            <person name="Hallam S.J."/>
        </authorList>
    </citation>
    <scope>NUCLEOTIDE SEQUENCE</scope>
    <source>
        <strain evidence="1">AB48</strain>
    </source>
</reference>
<gene>
    <name evidence="1" type="ORF">NEA10_01145</name>
</gene>
<dbReference type="Proteomes" id="UP001056708">
    <property type="component" value="Chromosome"/>
</dbReference>
<accession>A0ABY5AQ87</accession>
<organism evidence="1 2">
    <name type="scientific">Phormidium yuhuli AB48</name>
    <dbReference type="NCBI Taxonomy" id="2940671"/>
    <lineage>
        <taxon>Bacteria</taxon>
        <taxon>Bacillati</taxon>
        <taxon>Cyanobacteriota</taxon>
        <taxon>Cyanophyceae</taxon>
        <taxon>Oscillatoriophycideae</taxon>
        <taxon>Oscillatoriales</taxon>
        <taxon>Oscillatoriaceae</taxon>
        <taxon>Phormidium</taxon>
        <taxon>Phormidium yuhuli</taxon>
    </lineage>
</organism>
<sequence length="80" mass="8423">MESYNNSGHRPGGTASGLTLTRLLVGVATAPVLAGLWGAQTLFESTIALGEASEELFRGDRLPILNVPHDESESQKAQST</sequence>
<proteinExistence type="predicted"/>
<dbReference type="EMBL" id="CP098611">
    <property type="protein sequence ID" value="USR91380.1"/>
    <property type="molecule type" value="Genomic_DNA"/>
</dbReference>
<evidence type="ECO:0000313" key="1">
    <source>
        <dbReference type="EMBL" id="USR91380.1"/>
    </source>
</evidence>
<dbReference type="RefSeq" id="WP_252663405.1">
    <property type="nucleotide sequence ID" value="NZ_CP098611.1"/>
</dbReference>